<reference evidence="2" key="1">
    <citation type="submission" date="2025-08" db="UniProtKB">
        <authorList>
            <consortium name="RefSeq"/>
        </authorList>
    </citation>
    <scope>IDENTIFICATION</scope>
    <source>
        <strain evidence="2">Mau12</strain>
        <tissue evidence="2">Whole Body</tissue>
    </source>
</reference>
<protein>
    <submittedName>
        <fullName evidence="2">Uncharacterized protein LOC117148541</fullName>
    </submittedName>
</protein>
<organism evidence="1 2">
    <name type="scientific">Drosophila mauritiana</name>
    <name type="common">Fruit fly</name>
    <dbReference type="NCBI Taxonomy" id="7226"/>
    <lineage>
        <taxon>Eukaryota</taxon>
        <taxon>Metazoa</taxon>
        <taxon>Ecdysozoa</taxon>
        <taxon>Arthropoda</taxon>
        <taxon>Hexapoda</taxon>
        <taxon>Insecta</taxon>
        <taxon>Pterygota</taxon>
        <taxon>Neoptera</taxon>
        <taxon>Endopterygota</taxon>
        <taxon>Diptera</taxon>
        <taxon>Brachycera</taxon>
        <taxon>Muscomorpha</taxon>
        <taxon>Ephydroidea</taxon>
        <taxon>Drosophilidae</taxon>
        <taxon>Drosophila</taxon>
        <taxon>Sophophora</taxon>
    </lineage>
</organism>
<dbReference type="GeneID" id="117148541"/>
<accession>A0A6P8L7Z6</accession>
<gene>
    <name evidence="2" type="primary">LOC117148541</name>
</gene>
<dbReference type="Proteomes" id="UP000515162">
    <property type="component" value="Chromosome X"/>
</dbReference>
<keyword evidence="1" id="KW-1185">Reference proteome</keyword>
<sequence>MTKTAKRRMQTKTKKALSFFRNHRRLLRRQGIEDLLHLAERGLIEPITAAMAVSDNLPCIPFGFDGLKMMNDSDCQTVRNAKLPEMKDMVYECDKISLCLKSPELFLRHVLGIIENLDEKELSTQDNRMRASGRAQTKKNARIECRLRSSLTLPYTVFIPHFASKIPQLNAGSQLGKENDRNAC</sequence>
<proteinExistence type="predicted"/>
<evidence type="ECO:0000313" key="2">
    <source>
        <dbReference type="RefSeq" id="XP_033171864.1"/>
    </source>
</evidence>
<dbReference type="RefSeq" id="XP_033171864.1">
    <property type="nucleotide sequence ID" value="XM_033315973.1"/>
</dbReference>
<name>A0A6P8L7Z6_DROMA</name>
<dbReference type="AlphaFoldDB" id="A0A6P8L7Z6"/>
<evidence type="ECO:0000313" key="1">
    <source>
        <dbReference type="Proteomes" id="UP000515162"/>
    </source>
</evidence>